<dbReference type="SUPFAM" id="SSF47954">
    <property type="entry name" value="Cyclin-like"/>
    <property type="match status" value="2"/>
</dbReference>
<dbReference type="InterPro" id="IPR036915">
    <property type="entry name" value="Cyclin-like_sf"/>
</dbReference>
<organism evidence="8 9">
    <name type="scientific">Coemansia biformis</name>
    <dbReference type="NCBI Taxonomy" id="1286918"/>
    <lineage>
        <taxon>Eukaryota</taxon>
        <taxon>Fungi</taxon>
        <taxon>Fungi incertae sedis</taxon>
        <taxon>Zoopagomycota</taxon>
        <taxon>Kickxellomycotina</taxon>
        <taxon>Kickxellomycetes</taxon>
        <taxon>Kickxellales</taxon>
        <taxon>Kickxellaceae</taxon>
        <taxon>Coemansia</taxon>
    </lineage>
</organism>
<name>A0A9W7Y9B7_9FUNG</name>
<feature type="domain" description="Cyclin-like" evidence="6">
    <location>
        <begin position="490"/>
        <end position="571"/>
    </location>
</feature>
<dbReference type="InterPro" id="IPR048258">
    <property type="entry name" value="Cyclins_cyclin-box"/>
</dbReference>
<comment type="caution">
    <text evidence="8">The sequence shown here is derived from an EMBL/GenBank/DDBJ whole genome shotgun (WGS) entry which is preliminary data.</text>
</comment>
<evidence type="ECO:0000256" key="5">
    <source>
        <dbReference type="SAM" id="MobiDB-lite"/>
    </source>
</evidence>
<reference evidence="8" key="1">
    <citation type="submission" date="2022-07" db="EMBL/GenBank/DDBJ databases">
        <title>Phylogenomic reconstructions and comparative analyses of Kickxellomycotina fungi.</title>
        <authorList>
            <person name="Reynolds N.K."/>
            <person name="Stajich J.E."/>
            <person name="Barry K."/>
            <person name="Grigoriev I.V."/>
            <person name="Crous P."/>
            <person name="Smith M.E."/>
        </authorList>
    </citation>
    <scope>NUCLEOTIDE SEQUENCE</scope>
    <source>
        <strain evidence="8">BCRC 34381</strain>
    </source>
</reference>
<evidence type="ECO:0000313" key="9">
    <source>
        <dbReference type="Proteomes" id="UP001143981"/>
    </source>
</evidence>
<dbReference type="PANTHER" id="PTHR10177">
    <property type="entry name" value="CYCLINS"/>
    <property type="match status" value="1"/>
</dbReference>
<accession>A0A9W7Y9B7</accession>
<dbReference type="PROSITE" id="PS00292">
    <property type="entry name" value="CYCLINS"/>
    <property type="match status" value="1"/>
</dbReference>
<sequence>MFHNKSSTMAQRTRMPVRRAAASINDENKVGAATAPRGVKGIEPVKAVGAVRPAAAVGLGARLASKPTAAAGPAKAFGVPAAAAATNPRTRSALGEIGNTKVQGIVSRLAKPNDVVAKIQAKVPVKAGRVAVSGVSKPAISSTLVRQPIAVAAVAAAVAAAGRPTVSVVRAPVLSARPISRPGPSFGLRRARHGDDIAATESVATEPMAASAAAGAALSKRARTASASLAASTTTSLLGKHTRSGRVTRSASSDPALPIAGARLDTRVAAESGNESTDEAASTVVGSSATSLKLESSLSSPDTADLGELKLVDVDTIDYALVHTGLLNEHPIMMAEINEFEADVDPLDSTQVSEFSDDIFGYMRELEVRLMPDDQYIARQPALSWSTRAVLVEWLVQVHQRFDLLPETLYLCFNFIDRFLSIKEIMINKLQLVGVVCLLLAAKYEEMFVPSIEDIVFMVENNYSAAEILRAERYILRMLNFDLGWPGPMSFLRRISKADEYDMQTRTLAKYLMEVTLIDERFIGVPCSQMAATAHYLSLRFLDKGPWTRAHAFYSGYFESELIPLATSLVEQLMQPRKHRSIFEKYAARRFMRGSEYIYCWFKTYRPESLLMPIGADRVPEPVEAASGLVAAGAEEPIF</sequence>
<comment type="similarity">
    <text evidence="4">Belongs to the cyclin family.</text>
</comment>
<dbReference type="AlphaFoldDB" id="A0A9W7Y9B7"/>
<dbReference type="CDD" id="cd20507">
    <property type="entry name" value="CYCLIN_CCNB1-like_rpt1"/>
    <property type="match status" value="1"/>
</dbReference>
<dbReference type="CDD" id="cd20512">
    <property type="entry name" value="CYCLIN_CLBs_yeast_rpt2"/>
    <property type="match status" value="1"/>
</dbReference>
<proteinExistence type="inferred from homology"/>
<dbReference type="Pfam" id="PF02984">
    <property type="entry name" value="Cyclin_C"/>
    <property type="match status" value="1"/>
</dbReference>
<evidence type="ECO:0000256" key="1">
    <source>
        <dbReference type="ARBA" id="ARBA00022618"/>
    </source>
</evidence>
<evidence type="ECO:0000259" key="6">
    <source>
        <dbReference type="SMART" id="SM00385"/>
    </source>
</evidence>
<dbReference type="Pfam" id="PF00134">
    <property type="entry name" value="Cyclin_N"/>
    <property type="match status" value="1"/>
</dbReference>
<dbReference type="Gene3D" id="1.10.472.10">
    <property type="entry name" value="Cyclin-like"/>
    <property type="match status" value="2"/>
</dbReference>
<dbReference type="Proteomes" id="UP001143981">
    <property type="component" value="Unassembled WGS sequence"/>
</dbReference>
<dbReference type="OrthoDB" id="5590282at2759"/>
<dbReference type="FunFam" id="1.10.472.10:FF:000001">
    <property type="entry name" value="G2/mitotic-specific cyclin"/>
    <property type="match status" value="1"/>
</dbReference>
<dbReference type="InterPro" id="IPR006671">
    <property type="entry name" value="Cyclin_N"/>
</dbReference>
<dbReference type="InterPro" id="IPR004367">
    <property type="entry name" value="Cyclin_C-dom"/>
</dbReference>
<dbReference type="EMBL" id="JANBOI010001333">
    <property type="protein sequence ID" value="KAJ1726858.1"/>
    <property type="molecule type" value="Genomic_DNA"/>
</dbReference>
<dbReference type="SMART" id="SM01332">
    <property type="entry name" value="Cyclin_C"/>
    <property type="match status" value="1"/>
</dbReference>
<keyword evidence="9" id="KW-1185">Reference proteome</keyword>
<protein>
    <submittedName>
        <fullName evidence="8">B-type cyclin</fullName>
    </submittedName>
</protein>
<keyword evidence="1" id="KW-0132">Cell division</keyword>
<dbReference type="InterPro" id="IPR039361">
    <property type="entry name" value="Cyclin"/>
</dbReference>
<evidence type="ECO:0000256" key="4">
    <source>
        <dbReference type="RuleBase" id="RU000383"/>
    </source>
</evidence>
<keyword evidence="3" id="KW-0131">Cell cycle</keyword>
<evidence type="ECO:0000259" key="7">
    <source>
        <dbReference type="SMART" id="SM01332"/>
    </source>
</evidence>
<evidence type="ECO:0000313" key="8">
    <source>
        <dbReference type="EMBL" id="KAJ1726858.1"/>
    </source>
</evidence>
<feature type="domain" description="Cyclin C-terminal" evidence="7">
    <location>
        <begin position="486"/>
        <end position="600"/>
    </location>
</feature>
<dbReference type="InterPro" id="IPR013763">
    <property type="entry name" value="Cyclin-like_dom"/>
</dbReference>
<evidence type="ECO:0000256" key="2">
    <source>
        <dbReference type="ARBA" id="ARBA00023127"/>
    </source>
</evidence>
<evidence type="ECO:0000256" key="3">
    <source>
        <dbReference type="ARBA" id="ARBA00023306"/>
    </source>
</evidence>
<feature type="region of interest" description="Disordered" evidence="5">
    <location>
        <begin position="231"/>
        <end position="258"/>
    </location>
</feature>
<dbReference type="SMART" id="SM00385">
    <property type="entry name" value="CYCLIN"/>
    <property type="match status" value="2"/>
</dbReference>
<feature type="domain" description="Cyclin-like" evidence="6">
    <location>
        <begin position="393"/>
        <end position="477"/>
    </location>
</feature>
<gene>
    <name evidence="8" type="primary">CLB4</name>
    <name evidence="8" type="ORF">LPJ61_004914</name>
</gene>
<dbReference type="GO" id="GO:0051301">
    <property type="term" value="P:cell division"/>
    <property type="evidence" value="ECO:0007669"/>
    <property type="project" value="UniProtKB-KW"/>
</dbReference>
<keyword evidence="2 4" id="KW-0195">Cyclin</keyword>